<protein>
    <submittedName>
        <fullName evidence="2">Glycosyltransferase</fullName>
    </submittedName>
</protein>
<evidence type="ECO:0000259" key="1">
    <source>
        <dbReference type="Pfam" id="PF00534"/>
    </source>
</evidence>
<feature type="domain" description="Glycosyl transferase family 1" evidence="1">
    <location>
        <begin position="239"/>
        <end position="386"/>
    </location>
</feature>
<sequence length="414" mass="47915">MNVFRVIRRKLGNNLPVIKYLYHQGFFFPYKGLIKNDVLIFDDIFPHPASGFRLEEFRHVFENFEKSKVIVEPTAYRIVGTPVENHQNHINEFEEQYKSLKNKIKLRKGFVNINSKLFYCVFINNIFRNLSWLEKHKIPFVFTLYPGGGFQLNEIPSDDKLKKVFLSPMFRKVIVTQKITHAYLLDKKLCDPEKIEFIFGGVVPQVSLKKDLKEKKNYLDNKTTFDICFCAAKYMSKGEDKGYDVFIEFAMEIANKYDFIKFHVVGGFTEEDIDIAPIKDKISFYGYQNFESLGAIYKNMDILISPNKAFILGKGAFDGFPLGTVVEAALNGVVVLITDELKQNNAFVPDIDLILIESKKESIIKQVIKLIENPERLYAISNNGRSKFENVYSNEIQMSPRIALLQNEIARNIK</sequence>
<gene>
    <name evidence="2" type="ORF">CFS9_09250</name>
</gene>
<dbReference type="GO" id="GO:0016757">
    <property type="term" value="F:glycosyltransferase activity"/>
    <property type="evidence" value="ECO:0007669"/>
    <property type="project" value="InterPro"/>
</dbReference>
<organism evidence="2">
    <name type="scientific">Flavobacterium sp. CFS9</name>
    <dbReference type="NCBI Taxonomy" id="3143118"/>
    <lineage>
        <taxon>Bacteria</taxon>
        <taxon>Pseudomonadati</taxon>
        <taxon>Bacteroidota</taxon>
        <taxon>Flavobacteriia</taxon>
        <taxon>Flavobacteriales</taxon>
        <taxon>Flavobacteriaceae</taxon>
        <taxon>Flavobacterium</taxon>
    </lineage>
</organism>
<dbReference type="RefSeq" id="WP_369617480.1">
    <property type="nucleotide sequence ID" value="NZ_AP031573.1"/>
</dbReference>
<proteinExistence type="predicted"/>
<dbReference type="EMBL" id="AP031573">
    <property type="protein sequence ID" value="BFM42284.1"/>
    <property type="molecule type" value="Genomic_DNA"/>
</dbReference>
<dbReference type="SUPFAM" id="SSF53756">
    <property type="entry name" value="UDP-Glycosyltransferase/glycogen phosphorylase"/>
    <property type="match status" value="1"/>
</dbReference>
<evidence type="ECO:0000313" key="2">
    <source>
        <dbReference type="EMBL" id="BFM42284.1"/>
    </source>
</evidence>
<accession>A0AAT9GXT8</accession>
<dbReference type="AlphaFoldDB" id="A0AAT9GXT8"/>
<dbReference type="InterPro" id="IPR001296">
    <property type="entry name" value="Glyco_trans_1"/>
</dbReference>
<dbReference type="PANTHER" id="PTHR12526">
    <property type="entry name" value="GLYCOSYLTRANSFERASE"/>
    <property type="match status" value="1"/>
</dbReference>
<dbReference type="Pfam" id="PF00534">
    <property type="entry name" value="Glycos_transf_1"/>
    <property type="match status" value="1"/>
</dbReference>
<name>A0AAT9GXT8_9FLAO</name>
<dbReference type="CDD" id="cd03801">
    <property type="entry name" value="GT4_PimA-like"/>
    <property type="match status" value="1"/>
</dbReference>
<reference evidence="2" key="1">
    <citation type="submission" date="2024-05" db="EMBL/GenBank/DDBJ databases">
        <title>Whole-Genome Sequence of CFS9, a Potential Fish Probiotic Isolated from the Body Surface of Silurus asotus.</title>
        <authorList>
            <person name="Kojima M."/>
            <person name="Tobioka K."/>
            <person name="Yokota K."/>
            <person name="Nakatani H."/>
            <person name="Hori K."/>
            <person name="Tamaru Y."/>
            <person name="Okazaki F."/>
        </authorList>
    </citation>
    <scope>NUCLEOTIDE SEQUENCE</scope>
    <source>
        <strain evidence="2">CFS9</strain>
    </source>
</reference>
<dbReference type="Gene3D" id="3.40.50.2000">
    <property type="entry name" value="Glycogen Phosphorylase B"/>
    <property type="match status" value="2"/>
</dbReference>